<comment type="function">
    <text evidence="8">ATPase subunit of a proteasome-like degradation complex; this subunit has chaperone activity. The binding of ATP and its subsequent hydrolysis by HslU are essential for unfolding of protein substrates subsequently hydrolyzed by HslV. HslU recognizes the N-terminal part of its protein substrates and unfolds these before they are guided to HslV for hydrolysis.</text>
</comment>
<dbReference type="GO" id="GO:0009376">
    <property type="term" value="C:HslUV protease complex"/>
    <property type="evidence" value="ECO:0007669"/>
    <property type="project" value="UniProtKB-UniRule"/>
</dbReference>
<dbReference type="PANTHER" id="PTHR48102:SF3">
    <property type="entry name" value="ATP-DEPENDENT PROTEASE ATPASE SUBUNIT HSLU"/>
    <property type="match status" value="1"/>
</dbReference>
<keyword evidence="4 8" id="KW-0547">Nucleotide-binding</keyword>
<evidence type="ECO:0000256" key="3">
    <source>
        <dbReference type="ARBA" id="ARBA00022490"/>
    </source>
</evidence>
<evidence type="ECO:0000259" key="9">
    <source>
        <dbReference type="SMART" id="SM00382"/>
    </source>
</evidence>
<accession>G7WE79</accession>
<dbReference type="HAMAP" id="MF_00249">
    <property type="entry name" value="HslU"/>
    <property type="match status" value="1"/>
</dbReference>
<name>G7WE79_DESOD</name>
<dbReference type="FunFam" id="3.40.50.300:FF:000220">
    <property type="entry name" value="ATP-dependent protease ATPase subunit HslU"/>
    <property type="match status" value="1"/>
</dbReference>
<dbReference type="PATRIC" id="fig|768706.3.peg.4729"/>
<dbReference type="GO" id="GO:0036402">
    <property type="term" value="F:proteasome-activating activity"/>
    <property type="evidence" value="ECO:0007669"/>
    <property type="project" value="UniProtKB-UniRule"/>
</dbReference>
<evidence type="ECO:0000256" key="4">
    <source>
        <dbReference type="ARBA" id="ARBA00022741"/>
    </source>
</evidence>
<dbReference type="InterPro" id="IPR019489">
    <property type="entry name" value="Clp_ATPase_C"/>
</dbReference>
<proteinExistence type="inferred from homology"/>
<feature type="domain" description="Clp ATPase C-terminal" evidence="10">
    <location>
        <begin position="353"/>
        <end position="448"/>
    </location>
</feature>
<dbReference type="GO" id="GO:0008233">
    <property type="term" value="F:peptidase activity"/>
    <property type="evidence" value="ECO:0007669"/>
    <property type="project" value="UniProtKB-KW"/>
</dbReference>
<comment type="subcellular location">
    <subcellularLocation>
        <location evidence="1 8">Cytoplasm</location>
    </subcellularLocation>
</comment>
<dbReference type="NCBIfam" id="TIGR00390">
    <property type="entry name" value="hslU"/>
    <property type="match status" value="1"/>
</dbReference>
<reference evidence="11 12" key="2">
    <citation type="journal article" date="2012" name="J. Bacteriol.">
        <title>Complete genome sequences of Desulfosporosinus orientis DSM765T, Desulfosporosinus youngiae DSM17734T, Desulfosporosinus meridiei DSM13257T, and Desulfosporosinus acidiphilus DSM22704T.</title>
        <authorList>
            <person name="Pester M."/>
            <person name="Brambilla E."/>
            <person name="Alazard D."/>
            <person name="Rattei T."/>
            <person name="Weinmaier T."/>
            <person name="Han J."/>
            <person name="Lucas S."/>
            <person name="Lapidus A."/>
            <person name="Cheng J.F."/>
            <person name="Goodwin L."/>
            <person name="Pitluck S."/>
            <person name="Peters L."/>
            <person name="Ovchinnikova G."/>
            <person name="Teshima H."/>
            <person name="Detter J.C."/>
            <person name="Han C.S."/>
            <person name="Tapia R."/>
            <person name="Land M.L."/>
            <person name="Hauser L."/>
            <person name="Kyrpides N.C."/>
            <person name="Ivanova N.N."/>
            <person name="Pagani I."/>
            <person name="Huntmann M."/>
            <person name="Wei C.L."/>
            <person name="Davenport K.W."/>
            <person name="Daligault H."/>
            <person name="Chain P.S."/>
            <person name="Chen A."/>
            <person name="Mavromatis K."/>
            <person name="Markowitz V."/>
            <person name="Szeto E."/>
            <person name="Mikhailova N."/>
            <person name="Pati A."/>
            <person name="Wagner M."/>
            <person name="Woyke T."/>
            <person name="Ollivier B."/>
            <person name="Klenk H.P."/>
            <person name="Spring S."/>
            <person name="Loy A."/>
        </authorList>
    </citation>
    <scope>NUCLEOTIDE SEQUENCE [LARGE SCALE GENOMIC DNA]</scope>
    <source>
        <strain evidence="12">ATCC 19365 / DSM 765 / NCIMB 8382 / VKM B-1628</strain>
    </source>
</reference>
<evidence type="ECO:0000259" key="10">
    <source>
        <dbReference type="SMART" id="SM01086"/>
    </source>
</evidence>
<evidence type="ECO:0000313" key="11">
    <source>
        <dbReference type="EMBL" id="AET70055.1"/>
    </source>
</evidence>
<feature type="binding site" evidence="8">
    <location>
        <begin position="60"/>
        <end position="65"/>
    </location>
    <ligand>
        <name>ATP</name>
        <dbReference type="ChEBI" id="CHEBI:30616"/>
    </ligand>
</feature>
<sequence length="462" mass="52186">MDHLTPREIVHELDQYIIGQNTAKRAVAVALRNRYRRSRLPEQLQEEVIPKNILMIGPTGVGKTEIARRLARLVRAPFIKVEATKFTEVGYVGRDVESIIRDLVEISLRMVKAERMDQVQAQAAVNAEKRLLELLVPVKKRADNSSSNPFQMLFGQTAHEEKEQAVSPEIEKERKIIKEHLELGELEEKVINITVEESMPLSDMLGNNNMMEMGMNLQDMMSGMLPKKHKNRKVSVREARKILIQEEAQNLIDHDEAVQEAIRRTEQEGIVFLDEVDKIAGRENASGADVSRGGVQRDILPIVEGSTIVTKYGPVKTDHILFIAAGAFHVSKPSDLIPELQGRFPIRVELDSLSVADFKRILTEPQSSLIKQYSALLGTEGINVDFTENAIDELAEVAYKVNSTTENIGARRLHTIVEKVLEELSFEASELPEDYTVTINKEYVEHRLGDVVKNQDLARYIL</sequence>
<dbReference type="GO" id="GO:0005524">
    <property type="term" value="F:ATP binding"/>
    <property type="evidence" value="ECO:0007669"/>
    <property type="project" value="UniProtKB-UniRule"/>
</dbReference>
<organism evidence="11 12">
    <name type="scientific">Desulfosporosinus orientis (strain ATCC 19365 / DSM 765 / NCIMB 8382 / VKM B-1628 / Singapore I)</name>
    <name type="common">Desulfotomaculum orientis</name>
    <dbReference type="NCBI Taxonomy" id="768706"/>
    <lineage>
        <taxon>Bacteria</taxon>
        <taxon>Bacillati</taxon>
        <taxon>Bacillota</taxon>
        <taxon>Clostridia</taxon>
        <taxon>Eubacteriales</taxon>
        <taxon>Desulfitobacteriaceae</taxon>
        <taxon>Desulfosporosinus</taxon>
    </lineage>
</organism>
<keyword evidence="12" id="KW-1185">Reference proteome</keyword>
<dbReference type="SUPFAM" id="SSF52540">
    <property type="entry name" value="P-loop containing nucleoside triphosphate hydrolases"/>
    <property type="match status" value="1"/>
</dbReference>
<keyword evidence="11" id="KW-0378">Hydrolase</keyword>
<dbReference type="Gene3D" id="1.10.8.60">
    <property type="match status" value="1"/>
</dbReference>
<dbReference type="InterPro" id="IPR003593">
    <property type="entry name" value="AAA+_ATPase"/>
</dbReference>
<dbReference type="FunFam" id="3.40.50.300:FF:000213">
    <property type="entry name" value="ATP-dependent protease ATPase subunit HslU"/>
    <property type="match status" value="1"/>
</dbReference>
<dbReference type="NCBIfam" id="NF003544">
    <property type="entry name" value="PRK05201.1"/>
    <property type="match status" value="1"/>
</dbReference>
<feature type="binding site" evidence="8">
    <location>
        <position position="18"/>
    </location>
    <ligand>
        <name>ATP</name>
        <dbReference type="ChEBI" id="CHEBI:30616"/>
    </ligand>
</feature>
<feature type="binding site" evidence="8">
    <location>
        <position position="274"/>
    </location>
    <ligand>
        <name>ATP</name>
        <dbReference type="ChEBI" id="CHEBI:30616"/>
    </ligand>
</feature>
<dbReference type="STRING" id="768706.Desor_4651"/>
<evidence type="ECO:0000313" key="12">
    <source>
        <dbReference type="Proteomes" id="UP000006346"/>
    </source>
</evidence>
<dbReference type="OrthoDB" id="9804062at2"/>
<dbReference type="PANTHER" id="PTHR48102">
    <property type="entry name" value="ATP-DEPENDENT CLP PROTEASE ATP-BINDING SUBUNIT CLPX-LIKE, MITOCHONDRIAL-RELATED"/>
    <property type="match status" value="1"/>
</dbReference>
<comment type="subunit">
    <text evidence="8">A double ring-shaped homohexamer of HslV is capped on each side by a ring-shaped HslU homohexamer. The assembly of the HslU/HslV complex is dependent on binding of ATP.</text>
</comment>
<dbReference type="HOGENOM" id="CLU_033123_0_0_9"/>
<feature type="domain" description="AAA+ ATPase" evidence="9">
    <location>
        <begin position="49"/>
        <end position="350"/>
    </location>
</feature>
<comment type="subunit">
    <text evidence="7">A double ring-shaped homohexamer of ClpQ is capped on each side by a ring-shaped ClpY homohexamer. The assembly of the ClpQ/ClpY complex is dependent on binding of ATP.</text>
</comment>
<keyword evidence="11" id="KW-0645">Protease</keyword>
<feature type="binding site" evidence="8">
    <location>
        <position position="411"/>
    </location>
    <ligand>
        <name>ATP</name>
        <dbReference type="ChEBI" id="CHEBI:30616"/>
    </ligand>
</feature>
<dbReference type="CDD" id="cd19498">
    <property type="entry name" value="RecA-like_HslU"/>
    <property type="match status" value="1"/>
</dbReference>
<dbReference type="GO" id="GO:0016887">
    <property type="term" value="F:ATP hydrolysis activity"/>
    <property type="evidence" value="ECO:0007669"/>
    <property type="project" value="InterPro"/>
</dbReference>
<evidence type="ECO:0000256" key="5">
    <source>
        <dbReference type="ARBA" id="ARBA00022840"/>
    </source>
</evidence>
<dbReference type="KEGG" id="dor:Desor_4651"/>
<evidence type="ECO:0000256" key="8">
    <source>
        <dbReference type="HAMAP-Rule" id="MF_00249"/>
    </source>
</evidence>
<dbReference type="InterPro" id="IPR027417">
    <property type="entry name" value="P-loop_NTPase"/>
</dbReference>
<dbReference type="Pfam" id="PF07724">
    <property type="entry name" value="AAA_2"/>
    <property type="match status" value="1"/>
</dbReference>
<evidence type="ECO:0000256" key="6">
    <source>
        <dbReference type="ARBA" id="ARBA00023186"/>
    </source>
</evidence>
<dbReference type="Gene3D" id="3.40.50.300">
    <property type="entry name" value="P-loop containing nucleotide triphosphate hydrolases"/>
    <property type="match status" value="2"/>
</dbReference>
<dbReference type="GO" id="GO:0043335">
    <property type="term" value="P:protein unfolding"/>
    <property type="evidence" value="ECO:0007669"/>
    <property type="project" value="UniProtKB-UniRule"/>
</dbReference>
<dbReference type="SMART" id="SM00382">
    <property type="entry name" value="AAA"/>
    <property type="match status" value="1"/>
</dbReference>
<dbReference type="Proteomes" id="UP000006346">
    <property type="component" value="Chromosome"/>
</dbReference>
<dbReference type="InterPro" id="IPR050052">
    <property type="entry name" value="ATP-dep_Clp_protease_ClpX"/>
</dbReference>
<dbReference type="SMART" id="SM01086">
    <property type="entry name" value="ClpB_D2-small"/>
    <property type="match status" value="1"/>
</dbReference>
<dbReference type="Gene3D" id="1.10.8.10">
    <property type="entry name" value="DNA helicase RuvA subunit, C-terminal domain"/>
    <property type="match status" value="2"/>
</dbReference>
<keyword evidence="5 8" id="KW-0067">ATP-binding</keyword>
<evidence type="ECO:0000256" key="1">
    <source>
        <dbReference type="ARBA" id="ARBA00004496"/>
    </source>
</evidence>
<dbReference type="eggNOG" id="COG1220">
    <property type="taxonomic scope" value="Bacteria"/>
</dbReference>
<dbReference type="AlphaFoldDB" id="G7WE79"/>
<keyword evidence="3 8" id="KW-0963">Cytoplasm</keyword>
<dbReference type="RefSeq" id="WP_014186862.1">
    <property type="nucleotide sequence ID" value="NC_016584.1"/>
</dbReference>
<dbReference type="EMBL" id="CP003108">
    <property type="protein sequence ID" value="AET70055.1"/>
    <property type="molecule type" value="Genomic_DNA"/>
</dbReference>
<feature type="binding site" evidence="8">
    <location>
        <position position="339"/>
    </location>
    <ligand>
        <name>ATP</name>
        <dbReference type="ChEBI" id="CHEBI:30616"/>
    </ligand>
</feature>
<dbReference type="InterPro" id="IPR003959">
    <property type="entry name" value="ATPase_AAA_core"/>
</dbReference>
<comment type="similarity">
    <text evidence="2 8">Belongs to the ClpX chaperone family. HslU subfamily.</text>
</comment>
<protein>
    <recommendedName>
        <fullName evidence="8">ATP-dependent protease ATPase subunit HslU</fullName>
    </recommendedName>
    <alternativeName>
        <fullName evidence="8">Unfoldase HslU</fullName>
    </alternativeName>
</protein>
<dbReference type="Pfam" id="PF00004">
    <property type="entry name" value="AAA"/>
    <property type="match status" value="1"/>
</dbReference>
<reference evidence="12" key="1">
    <citation type="submission" date="2011-11" db="EMBL/GenBank/DDBJ databases">
        <title>Complete sequence of Desulfosporosinus orientis DSM 765.</title>
        <authorList>
            <person name="Lucas S."/>
            <person name="Han J."/>
            <person name="Lapidus A."/>
            <person name="Cheng J.-F."/>
            <person name="Goodwin L."/>
            <person name="Pitluck S."/>
            <person name="Peters L."/>
            <person name="Ovchinnikova G."/>
            <person name="Teshima H."/>
            <person name="Detter J.C."/>
            <person name="Han C."/>
            <person name="Tapia R."/>
            <person name="Land M."/>
            <person name="Hauser L."/>
            <person name="Kyrpides N."/>
            <person name="Ivanova N."/>
            <person name="Pagani I."/>
            <person name="Pester M."/>
            <person name="Spring S."/>
            <person name="Ollivier B."/>
            <person name="Rattei T."/>
            <person name="Klenk H.-P."/>
            <person name="Wagner M."/>
            <person name="Loy A."/>
            <person name="Woyke T."/>
        </authorList>
    </citation>
    <scope>NUCLEOTIDE SEQUENCE [LARGE SCALE GENOMIC DNA]</scope>
    <source>
        <strain evidence="12">ATCC 19365 / DSM 765 / NCIMB 8382 / VKM B-1628</strain>
    </source>
</reference>
<gene>
    <name evidence="8" type="primary">hslU</name>
    <name evidence="11" type="ordered locus">Desor_4651</name>
</gene>
<evidence type="ECO:0000256" key="2">
    <source>
        <dbReference type="ARBA" id="ARBA00009771"/>
    </source>
</evidence>
<dbReference type="InterPro" id="IPR004491">
    <property type="entry name" value="HslU"/>
</dbReference>
<evidence type="ECO:0000256" key="7">
    <source>
        <dbReference type="ARBA" id="ARBA00065893"/>
    </source>
</evidence>
<keyword evidence="6 8" id="KW-0143">Chaperone</keyword>